<name>A0A2P2JUS9_RHIMU</name>
<protein>
    <submittedName>
        <fullName evidence="1">Uncharacterized protein MANES_11G133200</fullName>
    </submittedName>
</protein>
<dbReference type="AlphaFoldDB" id="A0A2P2JUS9"/>
<dbReference type="EMBL" id="GGEC01016739">
    <property type="protein sequence ID" value="MBW97222.1"/>
    <property type="molecule type" value="Transcribed_RNA"/>
</dbReference>
<organism evidence="1">
    <name type="scientific">Rhizophora mucronata</name>
    <name type="common">Asiatic mangrove</name>
    <dbReference type="NCBI Taxonomy" id="61149"/>
    <lineage>
        <taxon>Eukaryota</taxon>
        <taxon>Viridiplantae</taxon>
        <taxon>Streptophyta</taxon>
        <taxon>Embryophyta</taxon>
        <taxon>Tracheophyta</taxon>
        <taxon>Spermatophyta</taxon>
        <taxon>Magnoliopsida</taxon>
        <taxon>eudicotyledons</taxon>
        <taxon>Gunneridae</taxon>
        <taxon>Pentapetalae</taxon>
        <taxon>rosids</taxon>
        <taxon>fabids</taxon>
        <taxon>Malpighiales</taxon>
        <taxon>Rhizophoraceae</taxon>
        <taxon>Rhizophora</taxon>
    </lineage>
</organism>
<reference evidence="1" key="1">
    <citation type="submission" date="2018-02" db="EMBL/GenBank/DDBJ databases">
        <title>Rhizophora mucronata_Transcriptome.</title>
        <authorList>
            <person name="Meera S.P."/>
            <person name="Sreeshan A."/>
            <person name="Augustine A."/>
        </authorList>
    </citation>
    <scope>NUCLEOTIDE SEQUENCE</scope>
    <source>
        <tissue evidence="1">Leaf</tissue>
    </source>
</reference>
<evidence type="ECO:0000313" key="1">
    <source>
        <dbReference type="EMBL" id="MBW97222.1"/>
    </source>
</evidence>
<proteinExistence type="predicted"/>
<accession>A0A2P2JUS9</accession>
<sequence length="67" mass="7183">MTLSATTTTTNVVGNAKEPTILLEAEALLLVGVRVRFWVPTLTAVSPIVAPPDTTHILRHPSACFSR</sequence>